<keyword evidence="4" id="KW-1185">Reference proteome</keyword>
<reference evidence="4" key="1">
    <citation type="journal article" date="2019" name="Int. J. Syst. Evol. Microbiol.">
        <title>The Global Catalogue of Microorganisms (GCM) 10K type strain sequencing project: providing services to taxonomists for standard genome sequencing and annotation.</title>
        <authorList>
            <consortium name="The Broad Institute Genomics Platform"/>
            <consortium name="The Broad Institute Genome Sequencing Center for Infectious Disease"/>
            <person name="Wu L."/>
            <person name="Ma J."/>
        </authorList>
    </citation>
    <scope>NUCLEOTIDE SEQUENCE [LARGE SCALE GENOMIC DNA]</scope>
    <source>
        <strain evidence="4">JCM 14306</strain>
    </source>
</reference>
<evidence type="ECO:0000313" key="4">
    <source>
        <dbReference type="Proteomes" id="UP001501319"/>
    </source>
</evidence>
<dbReference type="EMBL" id="BAAANE010000008">
    <property type="protein sequence ID" value="GAA1651256.1"/>
    <property type="molecule type" value="Genomic_DNA"/>
</dbReference>
<keyword evidence="1" id="KW-0472">Membrane</keyword>
<feature type="transmembrane region" description="Helical" evidence="1">
    <location>
        <begin position="28"/>
        <end position="51"/>
    </location>
</feature>
<evidence type="ECO:0000259" key="2">
    <source>
        <dbReference type="Pfam" id="PF07811"/>
    </source>
</evidence>
<accession>A0ABP4RJC0</accession>
<sequence length="138" mass="14440">MRERTDTEWLCSLGRGRVVERGAVTAEVAMVLPVLIATMLFGVWVVGVVVANVRCIDAARDVARAVARGESPEAAQQIGLRAAPLGAAVSIIRDGSDVRVVVSSKLSMDGALLRELPPIPVKGEATIQAEPGTTGDLP</sequence>
<feature type="domain" description="TadE-like" evidence="2">
    <location>
        <begin position="22"/>
        <end position="64"/>
    </location>
</feature>
<keyword evidence="1" id="KW-1133">Transmembrane helix</keyword>
<name>A0ABP4RJC0_9ACTN</name>
<comment type="caution">
    <text evidence="3">The sequence shown here is derived from an EMBL/GenBank/DDBJ whole genome shotgun (WGS) entry which is preliminary data.</text>
</comment>
<dbReference type="NCBIfam" id="NF041390">
    <property type="entry name" value="TadE_Rv3655c"/>
    <property type="match status" value="1"/>
</dbReference>
<gene>
    <name evidence="3" type="ORF">GCM10009744_48690</name>
</gene>
<protein>
    <recommendedName>
        <fullName evidence="2">TadE-like domain-containing protein</fullName>
    </recommendedName>
</protein>
<keyword evidence="1" id="KW-0812">Transmembrane</keyword>
<dbReference type="InterPro" id="IPR049790">
    <property type="entry name" value="Rv3655c/TadE"/>
</dbReference>
<dbReference type="RefSeq" id="WP_344114359.1">
    <property type="nucleotide sequence ID" value="NZ_BAAANE010000008.1"/>
</dbReference>
<evidence type="ECO:0000256" key="1">
    <source>
        <dbReference type="SAM" id="Phobius"/>
    </source>
</evidence>
<evidence type="ECO:0000313" key="3">
    <source>
        <dbReference type="EMBL" id="GAA1651256.1"/>
    </source>
</evidence>
<dbReference type="InterPro" id="IPR012495">
    <property type="entry name" value="TadE-like_dom"/>
</dbReference>
<dbReference type="Pfam" id="PF07811">
    <property type="entry name" value="TadE"/>
    <property type="match status" value="1"/>
</dbReference>
<organism evidence="3 4">
    <name type="scientific">Kribbella alba</name>
    <dbReference type="NCBI Taxonomy" id="190197"/>
    <lineage>
        <taxon>Bacteria</taxon>
        <taxon>Bacillati</taxon>
        <taxon>Actinomycetota</taxon>
        <taxon>Actinomycetes</taxon>
        <taxon>Propionibacteriales</taxon>
        <taxon>Kribbellaceae</taxon>
        <taxon>Kribbella</taxon>
    </lineage>
</organism>
<dbReference type="Proteomes" id="UP001501319">
    <property type="component" value="Unassembled WGS sequence"/>
</dbReference>
<proteinExistence type="predicted"/>